<evidence type="ECO:0000259" key="3">
    <source>
        <dbReference type="Pfam" id="PF00350"/>
    </source>
</evidence>
<proteinExistence type="predicted"/>
<feature type="domain" description="DUF7605" evidence="4">
    <location>
        <begin position="721"/>
        <end position="880"/>
    </location>
</feature>
<keyword evidence="6" id="KW-1185">Reference proteome</keyword>
<feature type="compositionally biased region" description="Basic residues" evidence="2">
    <location>
        <begin position="416"/>
        <end position="433"/>
    </location>
</feature>
<dbReference type="InterPro" id="IPR027417">
    <property type="entry name" value="P-loop_NTPase"/>
</dbReference>
<reference evidence="5" key="2">
    <citation type="submission" date="2023-05" db="EMBL/GenBank/DDBJ databases">
        <authorList>
            <consortium name="Lawrence Berkeley National Laboratory"/>
            <person name="Steindorff A."/>
            <person name="Hensen N."/>
            <person name="Bonometti L."/>
            <person name="Westerberg I."/>
            <person name="Brannstrom I.O."/>
            <person name="Guillou S."/>
            <person name="Cros-Aarteil S."/>
            <person name="Calhoun S."/>
            <person name="Haridas S."/>
            <person name="Kuo A."/>
            <person name="Mondo S."/>
            <person name="Pangilinan J."/>
            <person name="Riley R."/>
            <person name="Labutti K."/>
            <person name="Andreopoulos B."/>
            <person name="Lipzen A."/>
            <person name="Chen C."/>
            <person name="Yanf M."/>
            <person name="Daum C."/>
            <person name="Ng V."/>
            <person name="Clum A."/>
            <person name="Ohm R."/>
            <person name="Martin F."/>
            <person name="Silar P."/>
            <person name="Natvig D."/>
            <person name="Lalanne C."/>
            <person name="Gautier V."/>
            <person name="Ament-Velasquez S.L."/>
            <person name="Kruys A."/>
            <person name="Hutchinson M.I."/>
            <person name="Powell A.J."/>
            <person name="Barry K."/>
            <person name="Miller A.N."/>
            <person name="Grigoriev I.V."/>
            <person name="Debuchy R."/>
            <person name="Gladieux P."/>
            <person name="Thoren M.H."/>
            <person name="Johannesson H."/>
        </authorList>
    </citation>
    <scope>NUCLEOTIDE SEQUENCE</scope>
    <source>
        <strain evidence="5">PSN293</strain>
    </source>
</reference>
<evidence type="ECO:0000259" key="4">
    <source>
        <dbReference type="Pfam" id="PF24564"/>
    </source>
</evidence>
<feature type="domain" description="Dynamin N-terminal" evidence="3">
    <location>
        <begin position="69"/>
        <end position="305"/>
    </location>
</feature>
<dbReference type="InterPro" id="IPR045063">
    <property type="entry name" value="Dynamin_N"/>
</dbReference>
<evidence type="ECO:0000256" key="1">
    <source>
        <dbReference type="SAM" id="Coils"/>
    </source>
</evidence>
<dbReference type="AlphaFoldDB" id="A0AAN7BCC1"/>
<evidence type="ECO:0008006" key="7">
    <source>
        <dbReference type="Google" id="ProtNLM"/>
    </source>
</evidence>
<evidence type="ECO:0000313" key="6">
    <source>
        <dbReference type="Proteomes" id="UP001301769"/>
    </source>
</evidence>
<dbReference type="EMBL" id="MU858055">
    <property type="protein sequence ID" value="KAK4218122.1"/>
    <property type="molecule type" value="Genomic_DNA"/>
</dbReference>
<dbReference type="Gene3D" id="3.40.50.300">
    <property type="entry name" value="P-loop containing nucleotide triphosphate hydrolases"/>
    <property type="match status" value="1"/>
</dbReference>
<feature type="region of interest" description="Disordered" evidence="2">
    <location>
        <begin position="403"/>
        <end position="463"/>
    </location>
</feature>
<evidence type="ECO:0000313" key="5">
    <source>
        <dbReference type="EMBL" id="KAK4218122.1"/>
    </source>
</evidence>
<dbReference type="InterPro" id="IPR056024">
    <property type="entry name" value="DUF7605"/>
</dbReference>
<keyword evidence="1" id="KW-0175">Coiled coil</keyword>
<organism evidence="5 6">
    <name type="scientific">Rhypophila decipiens</name>
    <dbReference type="NCBI Taxonomy" id="261697"/>
    <lineage>
        <taxon>Eukaryota</taxon>
        <taxon>Fungi</taxon>
        <taxon>Dikarya</taxon>
        <taxon>Ascomycota</taxon>
        <taxon>Pezizomycotina</taxon>
        <taxon>Sordariomycetes</taxon>
        <taxon>Sordariomycetidae</taxon>
        <taxon>Sordariales</taxon>
        <taxon>Naviculisporaceae</taxon>
        <taxon>Rhypophila</taxon>
    </lineage>
</organism>
<evidence type="ECO:0000256" key="2">
    <source>
        <dbReference type="SAM" id="MobiDB-lite"/>
    </source>
</evidence>
<protein>
    <recommendedName>
        <fullName evidence="7">Nuclear GTPase SLIP-GC</fullName>
    </recommendedName>
</protein>
<name>A0AAN7BCC1_9PEZI</name>
<reference evidence="5" key="1">
    <citation type="journal article" date="2023" name="Mol. Phylogenet. Evol.">
        <title>Genome-scale phylogeny and comparative genomics of the fungal order Sordariales.</title>
        <authorList>
            <person name="Hensen N."/>
            <person name="Bonometti L."/>
            <person name="Westerberg I."/>
            <person name="Brannstrom I.O."/>
            <person name="Guillou S."/>
            <person name="Cros-Aarteil S."/>
            <person name="Calhoun S."/>
            <person name="Haridas S."/>
            <person name="Kuo A."/>
            <person name="Mondo S."/>
            <person name="Pangilinan J."/>
            <person name="Riley R."/>
            <person name="LaButti K."/>
            <person name="Andreopoulos B."/>
            <person name="Lipzen A."/>
            <person name="Chen C."/>
            <person name="Yan M."/>
            <person name="Daum C."/>
            <person name="Ng V."/>
            <person name="Clum A."/>
            <person name="Steindorff A."/>
            <person name="Ohm R.A."/>
            <person name="Martin F."/>
            <person name="Silar P."/>
            <person name="Natvig D.O."/>
            <person name="Lalanne C."/>
            <person name="Gautier V."/>
            <person name="Ament-Velasquez S.L."/>
            <person name="Kruys A."/>
            <person name="Hutchinson M.I."/>
            <person name="Powell A.J."/>
            <person name="Barry K."/>
            <person name="Miller A.N."/>
            <person name="Grigoriev I.V."/>
            <person name="Debuchy R."/>
            <person name="Gladieux P."/>
            <person name="Hiltunen Thoren M."/>
            <person name="Johannesson H."/>
        </authorList>
    </citation>
    <scope>NUCLEOTIDE SEQUENCE</scope>
    <source>
        <strain evidence="5">PSN293</strain>
    </source>
</reference>
<sequence length="1019" mass="114017">MDLMKLDLFQQAKYKESLKRLESAVEVGLNLLDNIKSTITSAKEISAVASFLKSIDNVKASYSSRKPIIGVVGSTGAGKSSLINALLDHESLVPTNCMRACTAVITEIQYNHSTNEDEKYRAEVEFIKAAEWGKEIRILLDDISSAGTTNIDINGESPVAVAYSKLRTLYPDISKDDLLKGKHTAQSLAHDPSVAQLLGSTAKVSASTTEEFEKCLQKYIDAKKSEDDTDEKDESVAHWPLVKVVRIFVKVPVLDTGLVIVDLPGTQDSNAARSAVAAKYIEKCTGLWVIARIVRATDDKIAQKLMGQSFRRQMQIDGTFSAVTFICSQSDIFSVTEMLRAMPDGEKAKATNKKLANLELELKKLNEDPQAIKSRISELAKLIESREKDIRFLEAEIAGTNPYGEGKINFRSAQKGNKRKQRAAVVVARKRAQRTHDESEDSDSSDSSEEELETADGENEEQLTLEEARQRLKKLKEQAAAWDEKAAQKKKSAPLKKKKNEVEQEIKDLKVLLQFECLDFRNRYSTPNIQRQFADGVKEIDEEMAFERDADNFDPDCKMRNYDEVAQQLPVFCVSSQGYQRLCGRLKEDQDKKFPCFRNAGDTQIPQLQAHARSIATSMRQGECRSFLDNLSQCLTSLMVQVVLAAEPLKMADDLKEMELAFLETCVLKLRKGVKGTLDHKFSRWNERLKLDILDKFPGAVRFASDQATETVAGWEKPKEEGGLVWSTYRATCVREGVFEGSCGPRDLNQELIAPLMSPFSVSWEALFTKYLPKRIDAVADDLARQLFEFQAGIQKRQAITKTPTYGMVAQQTKSFAEGLKNTTAVRTELSFGQKDASRLFLPPVNEAMSGIYAICGKERGKGTWKRMQEAMRSYIENHRQEMFEKATTSVEVRLVQMMDHIQTTMSTYILTAVDSIDQDHRSMIEGKNIFETFVAVRKELQSILEGADERLQAIAEAPDDDSDLPKPMGLRKPTPPAPSASAPAPEDKKPKVEVSFDIKPSAFDDLNRASSIKAEPEN</sequence>
<feature type="region of interest" description="Disordered" evidence="2">
    <location>
        <begin position="957"/>
        <end position="1000"/>
    </location>
</feature>
<feature type="coiled-coil region" evidence="1">
    <location>
        <begin position="348"/>
        <end position="396"/>
    </location>
</feature>
<gene>
    <name evidence="5" type="ORF">QBC37DRAFT_446731</name>
</gene>
<dbReference type="SUPFAM" id="SSF52540">
    <property type="entry name" value="P-loop containing nucleoside triphosphate hydrolases"/>
    <property type="match status" value="1"/>
</dbReference>
<dbReference type="PANTHER" id="PTHR36681">
    <property type="entry name" value="NUCLEAR GTPASE, GERMINAL CENTER-ASSOCIATED, TANDEM DUPLICATE 3"/>
    <property type="match status" value="1"/>
</dbReference>
<dbReference type="PANTHER" id="PTHR36681:SF3">
    <property type="entry name" value="NUCLEAR GTPASE, GERMINAL CENTER-ASSOCIATED, TANDEM DUPLICATE 3"/>
    <property type="match status" value="1"/>
</dbReference>
<feature type="compositionally biased region" description="Acidic residues" evidence="2">
    <location>
        <begin position="438"/>
        <end position="463"/>
    </location>
</feature>
<comment type="caution">
    <text evidence="5">The sequence shown here is derived from an EMBL/GenBank/DDBJ whole genome shotgun (WGS) entry which is preliminary data.</text>
</comment>
<dbReference type="Pfam" id="PF00350">
    <property type="entry name" value="Dynamin_N"/>
    <property type="match status" value="1"/>
</dbReference>
<feature type="compositionally biased region" description="Basic and acidic residues" evidence="2">
    <location>
        <begin position="986"/>
        <end position="997"/>
    </location>
</feature>
<accession>A0AAN7BCC1</accession>
<dbReference type="Pfam" id="PF24564">
    <property type="entry name" value="DUF7605"/>
    <property type="match status" value="1"/>
</dbReference>
<dbReference type="Proteomes" id="UP001301769">
    <property type="component" value="Unassembled WGS sequence"/>
</dbReference>